<dbReference type="AlphaFoldDB" id="A0A4P5P938"/>
<gene>
    <name evidence="1" type="ORF">NRIC_03590</name>
</gene>
<dbReference type="Proteomes" id="UP000290567">
    <property type="component" value="Unassembled WGS sequence"/>
</dbReference>
<evidence type="ECO:0000313" key="2">
    <source>
        <dbReference type="Proteomes" id="UP000290567"/>
    </source>
</evidence>
<evidence type="ECO:0000313" key="1">
    <source>
        <dbReference type="EMBL" id="GCF92468.1"/>
    </source>
</evidence>
<reference evidence="2" key="1">
    <citation type="submission" date="2019-02" db="EMBL/GenBank/DDBJ databases">
        <title>Draft genome sequence of Enterococcus sp. Gos25-1.</title>
        <authorList>
            <person name="Tanaka N."/>
            <person name="Shiwa Y."/>
            <person name="Fujita N."/>
        </authorList>
    </citation>
    <scope>NUCLEOTIDE SEQUENCE [LARGE SCALE GENOMIC DNA]</scope>
    <source>
        <strain evidence="2">Gos25-1</strain>
    </source>
</reference>
<comment type="caution">
    <text evidence="1">The sequence shown here is derived from an EMBL/GenBank/DDBJ whole genome shotgun (WGS) entry which is preliminary data.</text>
</comment>
<dbReference type="EMBL" id="BJCC01000003">
    <property type="protein sequence ID" value="GCF92468.1"/>
    <property type="molecule type" value="Genomic_DNA"/>
</dbReference>
<protein>
    <submittedName>
        <fullName evidence="1">Uncharacterized protein</fullName>
    </submittedName>
</protein>
<accession>A0A4P5P938</accession>
<proteinExistence type="predicted"/>
<sequence>MTRQEKISAILDARPNLKHIILFATDEQLDRLIEEVQKDLQKELDEATFI</sequence>
<keyword evidence="2" id="KW-1185">Reference proteome</keyword>
<dbReference type="RefSeq" id="WP_175579969.1">
    <property type="nucleotide sequence ID" value="NZ_BJCC01000003.1"/>
</dbReference>
<name>A0A4P5P938_9ENTE</name>
<organism evidence="1 2">
    <name type="scientific">Enterococcus florum</name>
    <dbReference type="NCBI Taxonomy" id="2480627"/>
    <lineage>
        <taxon>Bacteria</taxon>
        <taxon>Bacillati</taxon>
        <taxon>Bacillota</taxon>
        <taxon>Bacilli</taxon>
        <taxon>Lactobacillales</taxon>
        <taxon>Enterococcaceae</taxon>
        <taxon>Enterococcus</taxon>
    </lineage>
</organism>